<name>A0A0A8B4V9_9ACTN</name>
<dbReference type="InterPro" id="IPR043429">
    <property type="entry name" value="ArtM/GltK/GlnP/TcyL/YhdX-like"/>
</dbReference>
<feature type="transmembrane region" description="Helical" evidence="9">
    <location>
        <begin position="387"/>
        <end position="405"/>
    </location>
</feature>
<dbReference type="Proteomes" id="UP000031121">
    <property type="component" value="Chromosome"/>
</dbReference>
<dbReference type="NCBIfam" id="TIGR01726">
    <property type="entry name" value="HEQRo_perm_3TM"/>
    <property type="match status" value="1"/>
</dbReference>
<keyword evidence="5 9" id="KW-0812">Transmembrane</keyword>
<evidence type="ECO:0000256" key="9">
    <source>
        <dbReference type="RuleBase" id="RU363032"/>
    </source>
</evidence>
<comment type="similarity">
    <text evidence="2">Belongs to the binding-protein-dependent transport system permease family. HisMQ subfamily.</text>
</comment>
<reference evidence="14" key="1">
    <citation type="submission" date="2014-08" db="EMBL/GenBank/DDBJ databases">
        <title>Coriobacteriaceae sp. complete genome.</title>
        <authorList>
            <person name="Looft T."/>
            <person name="Bayles D.O."/>
            <person name="Stanton T.B."/>
        </authorList>
    </citation>
    <scope>NUCLEOTIDE SEQUENCE [LARGE SCALE GENOMIC DNA]</scope>
    <source>
        <strain evidence="14">68-1-3</strain>
    </source>
</reference>
<feature type="transmembrane region" description="Helical" evidence="9">
    <location>
        <begin position="221"/>
        <end position="245"/>
    </location>
</feature>
<dbReference type="SUPFAM" id="SSF161098">
    <property type="entry name" value="MetI-like"/>
    <property type="match status" value="1"/>
</dbReference>
<keyword evidence="8 9" id="KW-0472">Membrane</keyword>
<dbReference type="PANTHER" id="PTHR30614:SF20">
    <property type="entry name" value="GLUTAMINE TRANSPORT SYSTEM PERMEASE PROTEIN GLNP"/>
    <property type="match status" value="1"/>
</dbReference>
<evidence type="ECO:0000256" key="6">
    <source>
        <dbReference type="ARBA" id="ARBA00022970"/>
    </source>
</evidence>
<keyword evidence="7 9" id="KW-1133">Transmembrane helix</keyword>
<sequence>MNNAQSVKTGARLLAVCAVALSLALAVFSSPVAAYALTTSDMTARPNGNSGSDVLGGTETRISWEGQAAPDESVSSLSFTLPEGTRFSLDNAKLTLLTGEDRMTRTKVDARFSSEGQTVTVAIDGQVEAGAYYRVELYGVEFPTSGGDMAIKGAASFADGSKQELADLPTIKVTSVSPADQFARYLEGQDWVKAWNSNKFLKLFFNPPLLVTSFPVVMNGFFLAVGIVAVAFPLAIPVGLALSFMRMSRFRVLRAIAATYVNVVRGTPVFLQIYIAFFGLPLAGVEIPSFPLGVLVLGMNSGAYLCEIFRAGIQSINKGQFEASRSLGMSGAQTMLFVIIPQTVQRVLPTMTSEFILLYKDTSLLAAVGVMEVVMYAKTIVASTGSITPYIVAACFYLVFTLPLAKLVGIFEARLAGNDAGSAKKRPRRLKSAVRRQAEQR</sequence>
<keyword evidence="11" id="KW-0732">Signal</keyword>
<dbReference type="InterPro" id="IPR035906">
    <property type="entry name" value="MetI-like_sf"/>
</dbReference>
<dbReference type="GO" id="GO:0043190">
    <property type="term" value="C:ATP-binding cassette (ABC) transporter complex"/>
    <property type="evidence" value="ECO:0007669"/>
    <property type="project" value="InterPro"/>
</dbReference>
<dbReference type="PROSITE" id="PS50928">
    <property type="entry name" value="ABC_TM1"/>
    <property type="match status" value="1"/>
</dbReference>
<dbReference type="PANTHER" id="PTHR30614">
    <property type="entry name" value="MEMBRANE COMPONENT OF AMINO ACID ABC TRANSPORTER"/>
    <property type="match status" value="1"/>
</dbReference>
<dbReference type="GO" id="GO:0006865">
    <property type="term" value="P:amino acid transport"/>
    <property type="evidence" value="ECO:0007669"/>
    <property type="project" value="UniProtKB-KW"/>
</dbReference>
<dbReference type="STRING" id="1531429.JI75_06995"/>
<reference evidence="13 14" key="2">
    <citation type="journal article" date="2015" name="Genome Announc.">
        <title>Complete Genome Sequence of Coriobacteriaceae Strain 68-1-3, a Novel Mucus-Degrading Isolate from the Swine Intestinal Tract.</title>
        <authorList>
            <person name="Looft T."/>
            <person name="Bayles D.O."/>
            <person name="Alt D.P."/>
            <person name="Stanton T.B."/>
        </authorList>
    </citation>
    <scope>NUCLEOTIDE SEQUENCE [LARGE SCALE GENOMIC DNA]</scope>
    <source>
        <strain evidence="13 14">68-1-3</strain>
    </source>
</reference>
<feature type="compositionally biased region" description="Basic residues" evidence="10">
    <location>
        <begin position="423"/>
        <end position="434"/>
    </location>
</feature>
<keyword evidence="3 9" id="KW-0813">Transport</keyword>
<proteinExistence type="inferred from homology"/>
<evidence type="ECO:0000256" key="10">
    <source>
        <dbReference type="SAM" id="MobiDB-lite"/>
    </source>
</evidence>
<feature type="domain" description="ABC transmembrane type-1" evidence="12">
    <location>
        <begin position="217"/>
        <end position="408"/>
    </location>
</feature>
<comment type="subcellular location">
    <subcellularLocation>
        <location evidence="1 9">Cell membrane</location>
        <topology evidence="1 9">Multi-pass membrane protein</topology>
    </subcellularLocation>
</comment>
<evidence type="ECO:0000256" key="3">
    <source>
        <dbReference type="ARBA" id="ARBA00022448"/>
    </source>
</evidence>
<feature type="transmembrane region" description="Helical" evidence="9">
    <location>
        <begin position="356"/>
        <end position="375"/>
    </location>
</feature>
<evidence type="ECO:0000256" key="2">
    <source>
        <dbReference type="ARBA" id="ARBA00010072"/>
    </source>
</evidence>
<evidence type="ECO:0000256" key="11">
    <source>
        <dbReference type="SAM" id="SignalP"/>
    </source>
</evidence>
<feature type="transmembrane region" description="Helical" evidence="9">
    <location>
        <begin position="289"/>
        <end position="306"/>
    </location>
</feature>
<keyword evidence="14" id="KW-1185">Reference proteome</keyword>
<evidence type="ECO:0000256" key="4">
    <source>
        <dbReference type="ARBA" id="ARBA00022475"/>
    </source>
</evidence>
<dbReference type="EMBL" id="CP009302">
    <property type="protein sequence ID" value="AJC12445.1"/>
    <property type="molecule type" value="Genomic_DNA"/>
</dbReference>
<evidence type="ECO:0000313" key="14">
    <source>
        <dbReference type="Proteomes" id="UP000031121"/>
    </source>
</evidence>
<evidence type="ECO:0000256" key="1">
    <source>
        <dbReference type="ARBA" id="ARBA00004651"/>
    </source>
</evidence>
<feature type="chain" id="PRO_5002047981" evidence="11">
    <location>
        <begin position="37"/>
        <end position="441"/>
    </location>
</feature>
<gene>
    <name evidence="13" type="ORF">JI75_06995</name>
</gene>
<keyword evidence="4" id="KW-1003">Cell membrane</keyword>
<dbReference type="Gene3D" id="1.10.3720.10">
    <property type="entry name" value="MetI-like"/>
    <property type="match status" value="1"/>
</dbReference>
<feature type="transmembrane region" description="Helical" evidence="9">
    <location>
        <begin position="257"/>
        <end position="277"/>
    </location>
</feature>
<protein>
    <submittedName>
        <fullName evidence="13">Amino acid ABC transporter permease</fullName>
    </submittedName>
</protein>
<organism evidence="13 14">
    <name type="scientific">Berryella intestinalis</name>
    <dbReference type="NCBI Taxonomy" id="1531429"/>
    <lineage>
        <taxon>Bacteria</taxon>
        <taxon>Bacillati</taxon>
        <taxon>Actinomycetota</taxon>
        <taxon>Coriobacteriia</taxon>
        <taxon>Eggerthellales</taxon>
        <taxon>Eggerthellaceae</taxon>
        <taxon>Berryella</taxon>
    </lineage>
</organism>
<dbReference type="KEGG" id="cbac:JI75_06995"/>
<feature type="region of interest" description="Disordered" evidence="10">
    <location>
        <begin position="422"/>
        <end position="441"/>
    </location>
</feature>
<dbReference type="Pfam" id="PF00528">
    <property type="entry name" value="BPD_transp_1"/>
    <property type="match status" value="1"/>
</dbReference>
<dbReference type="InterPro" id="IPR010065">
    <property type="entry name" value="AA_ABC_transptr_permease_3TM"/>
</dbReference>
<dbReference type="OrthoDB" id="3181282at2"/>
<dbReference type="AlphaFoldDB" id="A0A0A8B4V9"/>
<dbReference type="InterPro" id="IPR000515">
    <property type="entry name" value="MetI-like"/>
</dbReference>
<evidence type="ECO:0000256" key="8">
    <source>
        <dbReference type="ARBA" id="ARBA00023136"/>
    </source>
</evidence>
<dbReference type="HOGENOM" id="CLU_590133_0_0_11"/>
<dbReference type="CDD" id="cd06261">
    <property type="entry name" value="TM_PBP2"/>
    <property type="match status" value="1"/>
</dbReference>
<evidence type="ECO:0000259" key="12">
    <source>
        <dbReference type="PROSITE" id="PS50928"/>
    </source>
</evidence>
<dbReference type="GO" id="GO:0022857">
    <property type="term" value="F:transmembrane transporter activity"/>
    <property type="evidence" value="ECO:0007669"/>
    <property type="project" value="InterPro"/>
</dbReference>
<accession>A0A0A8B4V9</accession>
<evidence type="ECO:0000256" key="7">
    <source>
        <dbReference type="ARBA" id="ARBA00022989"/>
    </source>
</evidence>
<evidence type="ECO:0000313" key="13">
    <source>
        <dbReference type="EMBL" id="AJC12445.1"/>
    </source>
</evidence>
<keyword evidence="6" id="KW-0029">Amino-acid transport</keyword>
<evidence type="ECO:0000256" key="5">
    <source>
        <dbReference type="ARBA" id="ARBA00022692"/>
    </source>
</evidence>
<feature type="signal peptide" evidence="11">
    <location>
        <begin position="1"/>
        <end position="36"/>
    </location>
</feature>
<dbReference type="RefSeq" id="WP_039689755.1">
    <property type="nucleotide sequence ID" value="NZ_CP009302.1"/>
</dbReference>